<dbReference type="RefSeq" id="WP_106925508.1">
    <property type="nucleotide sequence ID" value="NZ_PYFT01000001.1"/>
</dbReference>
<keyword evidence="2" id="KW-1185">Reference proteome</keyword>
<dbReference type="Proteomes" id="UP000240357">
    <property type="component" value="Unassembled WGS sequence"/>
</dbReference>
<organism evidence="1 2">
    <name type="scientific">Adhaeribacter arboris</name>
    <dbReference type="NCBI Taxonomy" id="2072846"/>
    <lineage>
        <taxon>Bacteria</taxon>
        <taxon>Pseudomonadati</taxon>
        <taxon>Bacteroidota</taxon>
        <taxon>Cytophagia</taxon>
        <taxon>Cytophagales</taxon>
        <taxon>Hymenobacteraceae</taxon>
        <taxon>Adhaeribacter</taxon>
    </lineage>
</organism>
<proteinExistence type="predicted"/>
<protein>
    <submittedName>
        <fullName evidence="1">Uncharacterized protein</fullName>
    </submittedName>
</protein>
<sequence length="158" mass="17737">MTIISKVTAIESNCANTKNFLASIFILKIIKIKKTIPVLFLAGVFFFTIAGCEKEEFDCGCKNPTVRTLANAKGTLHYNSERNQYIIVDQTSDNMESFHFICSTTKQLRKLARNHKNSSIKVIYSGDEKSTCIDEAPAGPTDRVNYNFKLTGIKINKE</sequence>
<dbReference type="EMBL" id="PYFT01000001">
    <property type="protein sequence ID" value="PSR52157.1"/>
    <property type="molecule type" value="Genomic_DNA"/>
</dbReference>
<comment type="caution">
    <text evidence="1">The sequence shown here is derived from an EMBL/GenBank/DDBJ whole genome shotgun (WGS) entry which is preliminary data.</text>
</comment>
<gene>
    <name evidence="1" type="ORF">AHMF7605_00765</name>
</gene>
<evidence type="ECO:0000313" key="2">
    <source>
        <dbReference type="Proteomes" id="UP000240357"/>
    </source>
</evidence>
<dbReference type="AlphaFoldDB" id="A0A2T2Y9G8"/>
<name>A0A2T2Y9G8_9BACT</name>
<reference evidence="1 2" key="1">
    <citation type="submission" date="2018-03" db="EMBL/GenBank/DDBJ databases">
        <title>Adhaeribacter sp. HMF7605 Genome sequencing and assembly.</title>
        <authorList>
            <person name="Kang H."/>
            <person name="Kang J."/>
            <person name="Cha I."/>
            <person name="Kim H."/>
            <person name="Joh K."/>
        </authorList>
    </citation>
    <scope>NUCLEOTIDE SEQUENCE [LARGE SCALE GENOMIC DNA]</scope>
    <source>
        <strain evidence="1 2">HMF7605</strain>
    </source>
</reference>
<evidence type="ECO:0000313" key="1">
    <source>
        <dbReference type="EMBL" id="PSR52157.1"/>
    </source>
</evidence>
<accession>A0A2T2Y9G8</accession>